<dbReference type="RefSeq" id="WP_262397716.1">
    <property type="nucleotide sequence ID" value="NZ_JACRTC010000004.1"/>
</dbReference>
<evidence type="ECO:0000313" key="1">
    <source>
        <dbReference type="EMBL" id="MBC8570619.1"/>
    </source>
</evidence>
<comment type="caution">
    <text evidence="1">The sequence shown here is derived from an EMBL/GenBank/DDBJ whole genome shotgun (WGS) entry which is preliminary data.</text>
</comment>
<keyword evidence="2" id="KW-1185">Reference proteome</keyword>
<accession>A0A926EDV7</accession>
<reference evidence="1" key="1">
    <citation type="submission" date="2020-08" db="EMBL/GenBank/DDBJ databases">
        <title>Genome public.</title>
        <authorList>
            <person name="Liu C."/>
            <person name="Sun Q."/>
        </authorList>
    </citation>
    <scope>NUCLEOTIDE SEQUENCE</scope>
    <source>
        <strain evidence="1">NSJ-54</strain>
    </source>
</reference>
<proteinExistence type="predicted"/>
<gene>
    <name evidence="1" type="ORF">H8709_07210</name>
</gene>
<evidence type="ECO:0000313" key="2">
    <source>
        <dbReference type="Proteomes" id="UP000660861"/>
    </source>
</evidence>
<dbReference type="AlphaFoldDB" id="A0A926EDV7"/>
<organism evidence="1 2">
    <name type="scientific">Zongyangia hominis</name>
    <dbReference type="NCBI Taxonomy" id="2763677"/>
    <lineage>
        <taxon>Bacteria</taxon>
        <taxon>Bacillati</taxon>
        <taxon>Bacillota</taxon>
        <taxon>Clostridia</taxon>
        <taxon>Eubacteriales</taxon>
        <taxon>Oscillospiraceae</taxon>
        <taxon>Zongyangia</taxon>
    </lineage>
</organism>
<protein>
    <recommendedName>
        <fullName evidence="3">HEPN domain-containing protein</fullName>
    </recommendedName>
</protein>
<evidence type="ECO:0008006" key="3">
    <source>
        <dbReference type="Google" id="ProtNLM"/>
    </source>
</evidence>
<sequence>MDKYLSAYDSALMFSNAFHFLLHKHMSARITGNYEEFALVVPAIVNGAFACELFLKSLLIDPPRGHKLYHDLFCKLDPSIAYEIETIVIECFKLKKETTINSDQFIPYFKTIDRSFEEFRYFYEPKDKKEMKAYNIDFIEVLVFSLRAICEQRFGIRPVQE</sequence>
<name>A0A926EDV7_9FIRM</name>
<dbReference type="Proteomes" id="UP000660861">
    <property type="component" value="Unassembled WGS sequence"/>
</dbReference>
<dbReference type="EMBL" id="JACRTC010000004">
    <property type="protein sequence ID" value="MBC8570619.1"/>
    <property type="molecule type" value="Genomic_DNA"/>
</dbReference>